<feature type="domain" description="Amidohydrolase-related" evidence="1">
    <location>
        <begin position="270"/>
        <end position="434"/>
    </location>
</feature>
<evidence type="ECO:0000313" key="3">
    <source>
        <dbReference type="Proteomes" id="UP000231194"/>
    </source>
</evidence>
<comment type="caution">
    <text evidence="2">The sequence shown here is derived from an EMBL/GenBank/DDBJ whole genome shotgun (WGS) entry which is preliminary data.</text>
</comment>
<dbReference type="PANTHER" id="PTHR43383:SF2">
    <property type="entry name" value="AMIDOHYDROLASE 2 FAMILY PROTEIN"/>
    <property type="match status" value="1"/>
</dbReference>
<sequence length="435" mass="48706">MEGGAFEFLEMAEQRGSMSETISDFVNACQVVDVHEHHMPEVAHSPDVNLLKLLQQSYAAWTSHVLPSEPKATIEVISSPTEPTNWEALAPFLERSGSNAFVRNLVRGVAELYGVADTGITRDNWEAVDALVRLRHKEATWPSEVIGRAAIGRIVTDPFLDPLMDPRPVLGQSYDAVLRINAFALGWHPESCDHNGNCGHTLLRRLGLEVKTFDDYCGAIRELVAGCARRNHVALKNALAYDRNLSFDDPDEELARQAWGQRSPSPAARKAFCDFVVDLFCQLAGEADLPVQTHLGTAIISGSHPLRMTGLIERHPRTRFLLMHLAYPWSRDLLGMAFVYRNVWLDLCWSFLLSPSHFKLALHEAIEVLPDESRMMIGGDCLHVEETFAAIQGARRLIGEVLNEKVANGYFRSRDAERLAIRILGENAKEFFRLS</sequence>
<dbReference type="EMBL" id="PGVG01000014">
    <property type="protein sequence ID" value="PJG53760.1"/>
    <property type="molecule type" value="Genomic_DNA"/>
</dbReference>
<dbReference type="Proteomes" id="UP000231194">
    <property type="component" value="Unassembled WGS sequence"/>
</dbReference>
<dbReference type="GO" id="GO:0016787">
    <property type="term" value="F:hydrolase activity"/>
    <property type="evidence" value="ECO:0007669"/>
    <property type="project" value="InterPro"/>
</dbReference>
<keyword evidence="3" id="KW-1185">Reference proteome</keyword>
<reference evidence="2 3" key="1">
    <citation type="submission" date="2017-11" db="EMBL/GenBank/DDBJ databases">
        <title>Bradyrhizobium forestalis sp. nov., an efficient nitrogen-fixing bacterium isolated from nodules of forest legume species in the Amazon.</title>
        <authorList>
            <person name="Costa E.M."/>
            <person name="Guimaraes A."/>
            <person name="Carvalho T.S."/>
            <person name="Rodrigues T.L."/>
            <person name="Ribeiro P.R.A."/>
            <person name="Lebbe L."/>
            <person name="Willems A."/>
            <person name="Moreira F.M.S."/>
        </authorList>
    </citation>
    <scope>NUCLEOTIDE SEQUENCE [LARGE SCALE GENOMIC DNA]</scope>
    <source>
        <strain evidence="2 3">INPA54B</strain>
    </source>
</reference>
<name>A0A2M8R7I6_9BRAD</name>
<dbReference type="SUPFAM" id="SSF51556">
    <property type="entry name" value="Metallo-dependent hydrolases"/>
    <property type="match status" value="1"/>
</dbReference>
<gene>
    <name evidence="2" type="ORF">CVM73_18705</name>
</gene>
<protein>
    <recommendedName>
        <fullName evidence="1">Amidohydrolase-related domain-containing protein</fullName>
    </recommendedName>
</protein>
<evidence type="ECO:0000259" key="1">
    <source>
        <dbReference type="Pfam" id="PF04909"/>
    </source>
</evidence>
<dbReference type="PANTHER" id="PTHR43383">
    <property type="entry name" value="NODULIN 6"/>
    <property type="match status" value="1"/>
</dbReference>
<dbReference type="AlphaFoldDB" id="A0A2M8R7I6"/>
<dbReference type="InterPro" id="IPR032466">
    <property type="entry name" value="Metal_Hydrolase"/>
</dbReference>
<proteinExistence type="predicted"/>
<organism evidence="2 3">
    <name type="scientific">Bradyrhizobium forestalis</name>
    <dbReference type="NCBI Taxonomy" id="1419263"/>
    <lineage>
        <taxon>Bacteria</taxon>
        <taxon>Pseudomonadati</taxon>
        <taxon>Pseudomonadota</taxon>
        <taxon>Alphaproteobacteria</taxon>
        <taxon>Hyphomicrobiales</taxon>
        <taxon>Nitrobacteraceae</taxon>
        <taxon>Bradyrhizobium</taxon>
    </lineage>
</organism>
<accession>A0A2M8R7I6</accession>
<dbReference type="InterPro" id="IPR006680">
    <property type="entry name" value="Amidohydro-rel"/>
</dbReference>
<evidence type="ECO:0000313" key="2">
    <source>
        <dbReference type="EMBL" id="PJG53760.1"/>
    </source>
</evidence>
<dbReference type="Gene3D" id="3.20.20.140">
    <property type="entry name" value="Metal-dependent hydrolases"/>
    <property type="match status" value="1"/>
</dbReference>
<dbReference type="Pfam" id="PF04909">
    <property type="entry name" value="Amidohydro_2"/>
    <property type="match status" value="1"/>
</dbReference>